<feature type="non-terminal residue" evidence="2">
    <location>
        <position position="54"/>
    </location>
</feature>
<comment type="caution">
    <text evidence="2">The sequence shown here is derived from an EMBL/GenBank/DDBJ whole genome shotgun (WGS) entry which is preliminary data.</text>
</comment>
<protein>
    <submittedName>
        <fullName evidence="2">Uncharacterized protein</fullName>
    </submittedName>
</protein>
<evidence type="ECO:0000313" key="2">
    <source>
        <dbReference type="EMBL" id="KAH9308561.1"/>
    </source>
</evidence>
<dbReference type="AlphaFoldDB" id="A0AA38FQW8"/>
<reference evidence="2 3" key="1">
    <citation type="journal article" date="2021" name="Nat. Plants">
        <title>The Taxus genome provides insights into paclitaxel biosynthesis.</title>
        <authorList>
            <person name="Xiong X."/>
            <person name="Gou J."/>
            <person name="Liao Q."/>
            <person name="Li Y."/>
            <person name="Zhou Q."/>
            <person name="Bi G."/>
            <person name="Li C."/>
            <person name="Du R."/>
            <person name="Wang X."/>
            <person name="Sun T."/>
            <person name="Guo L."/>
            <person name="Liang H."/>
            <person name="Lu P."/>
            <person name="Wu Y."/>
            <person name="Zhang Z."/>
            <person name="Ro D.K."/>
            <person name="Shang Y."/>
            <person name="Huang S."/>
            <person name="Yan J."/>
        </authorList>
    </citation>
    <scope>NUCLEOTIDE SEQUENCE [LARGE SCALE GENOMIC DNA]</scope>
    <source>
        <strain evidence="2">Ta-2019</strain>
    </source>
</reference>
<accession>A0AA38FQW8</accession>
<feature type="compositionally biased region" description="Basic and acidic residues" evidence="1">
    <location>
        <begin position="21"/>
        <end position="39"/>
    </location>
</feature>
<sequence>MEEDTEDMKVSESGGEEDSDPEWHDTQEILQAERVEKSAKRVTPVSENSPSQDL</sequence>
<proteinExistence type="predicted"/>
<feature type="region of interest" description="Disordered" evidence="1">
    <location>
        <begin position="1"/>
        <end position="54"/>
    </location>
</feature>
<evidence type="ECO:0000313" key="3">
    <source>
        <dbReference type="Proteomes" id="UP000824469"/>
    </source>
</evidence>
<feature type="compositionally biased region" description="Polar residues" evidence="1">
    <location>
        <begin position="45"/>
        <end position="54"/>
    </location>
</feature>
<name>A0AA38FQW8_TAXCH</name>
<organism evidence="2 3">
    <name type="scientific">Taxus chinensis</name>
    <name type="common">Chinese yew</name>
    <name type="synonym">Taxus wallichiana var. chinensis</name>
    <dbReference type="NCBI Taxonomy" id="29808"/>
    <lineage>
        <taxon>Eukaryota</taxon>
        <taxon>Viridiplantae</taxon>
        <taxon>Streptophyta</taxon>
        <taxon>Embryophyta</taxon>
        <taxon>Tracheophyta</taxon>
        <taxon>Spermatophyta</taxon>
        <taxon>Pinopsida</taxon>
        <taxon>Pinidae</taxon>
        <taxon>Conifers II</taxon>
        <taxon>Cupressales</taxon>
        <taxon>Taxaceae</taxon>
        <taxon>Taxus</taxon>
    </lineage>
</organism>
<dbReference type="Proteomes" id="UP000824469">
    <property type="component" value="Unassembled WGS sequence"/>
</dbReference>
<evidence type="ECO:0000256" key="1">
    <source>
        <dbReference type="SAM" id="MobiDB-lite"/>
    </source>
</evidence>
<gene>
    <name evidence="2" type="ORF">KI387_036472</name>
</gene>
<keyword evidence="3" id="KW-1185">Reference proteome</keyword>
<dbReference type="EMBL" id="JAHRHJ020000007">
    <property type="protein sequence ID" value="KAH9308561.1"/>
    <property type="molecule type" value="Genomic_DNA"/>
</dbReference>